<evidence type="ECO:0000256" key="3">
    <source>
        <dbReference type="ARBA" id="ARBA00038502"/>
    </source>
</evidence>
<gene>
    <name evidence="5" type="ORF">J0911_10125</name>
</gene>
<organism evidence="5 6">
    <name type="scientific">Myceligenerans salitolerans</name>
    <dbReference type="NCBI Taxonomy" id="1230528"/>
    <lineage>
        <taxon>Bacteria</taxon>
        <taxon>Bacillati</taxon>
        <taxon>Actinomycetota</taxon>
        <taxon>Actinomycetes</taxon>
        <taxon>Micrococcales</taxon>
        <taxon>Promicromonosporaceae</taxon>
        <taxon>Myceligenerans</taxon>
    </lineage>
</organism>
<dbReference type="PANTHER" id="PTHR43792">
    <property type="entry name" value="GNAT FAMILY, PUTATIVE (AFU_ORTHOLOGUE AFUA_3G00765)-RELATED-RELATED"/>
    <property type="match status" value="1"/>
</dbReference>
<reference evidence="5 6" key="1">
    <citation type="submission" date="2021-03" db="EMBL/GenBank/DDBJ databases">
        <authorList>
            <person name="Xin L."/>
        </authorList>
    </citation>
    <scope>NUCLEOTIDE SEQUENCE [LARGE SCALE GENOMIC DNA]</scope>
    <source>
        <strain evidence="5 6">XHU 5031</strain>
    </source>
</reference>
<dbReference type="Proteomes" id="UP000664617">
    <property type="component" value="Unassembled WGS sequence"/>
</dbReference>
<keyword evidence="1" id="KW-0808">Transferase</keyword>
<evidence type="ECO:0000313" key="5">
    <source>
        <dbReference type="EMBL" id="MBO0609387.1"/>
    </source>
</evidence>
<dbReference type="InterPro" id="IPR000182">
    <property type="entry name" value="GNAT_dom"/>
</dbReference>
<accession>A0ABS3I8P1</accession>
<reference evidence="6" key="2">
    <citation type="submission" date="2023-07" db="EMBL/GenBank/DDBJ databases">
        <title>Myceligenerans salitolerans sp. nov., a halotolerant actinomycete isolated from a salt lake in Xinjiang, China.</title>
        <authorList>
            <person name="Guan T."/>
        </authorList>
    </citation>
    <scope>NUCLEOTIDE SEQUENCE [LARGE SCALE GENOMIC DNA]</scope>
    <source>
        <strain evidence="6">XHU 5031</strain>
    </source>
</reference>
<dbReference type="InterPro" id="IPR051531">
    <property type="entry name" value="N-acetyltransferase"/>
</dbReference>
<dbReference type="RefSeq" id="WP_207275349.1">
    <property type="nucleotide sequence ID" value="NZ_JAFMPK010000041.1"/>
</dbReference>
<evidence type="ECO:0000256" key="1">
    <source>
        <dbReference type="ARBA" id="ARBA00022679"/>
    </source>
</evidence>
<proteinExistence type="inferred from homology"/>
<dbReference type="InterPro" id="IPR016181">
    <property type="entry name" value="Acyl_CoA_acyltransferase"/>
</dbReference>
<dbReference type="Gene3D" id="3.40.630.30">
    <property type="match status" value="1"/>
</dbReference>
<comment type="similarity">
    <text evidence="3">Belongs to the acetyltransferase family. RimJ subfamily.</text>
</comment>
<dbReference type="Pfam" id="PF13302">
    <property type="entry name" value="Acetyltransf_3"/>
    <property type="match status" value="1"/>
</dbReference>
<keyword evidence="6" id="KW-1185">Reference proteome</keyword>
<feature type="domain" description="N-acetyltransferase" evidence="4">
    <location>
        <begin position="31"/>
        <end position="202"/>
    </location>
</feature>
<evidence type="ECO:0000313" key="6">
    <source>
        <dbReference type="Proteomes" id="UP000664617"/>
    </source>
</evidence>
<dbReference type="SUPFAM" id="SSF55729">
    <property type="entry name" value="Acyl-CoA N-acyltransferases (Nat)"/>
    <property type="match status" value="1"/>
</dbReference>
<protein>
    <submittedName>
        <fullName evidence="5">GNAT family N-acetyltransferase</fullName>
    </submittedName>
</protein>
<evidence type="ECO:0000256" key="2">
    <source>
        <dbReference type="ARBA" id="ARBA00023315"/>
    </source>
</evidence>
<dbReference type="PANTHER" id="PTHR43792:SF8">
    <property type="entry name" value="[RIBOSOMAL PROTEIN US5]-ALANINE N-ACETYLTRANSFERASE"/>
    <property type="match status" value="1"/>
</dbReference>
<dbReference type="EMBL" id="JAFMPK010000041">
    <property type="protein sequence ID" value="MBO0609387.1"/>
    <property type="molecule type" value="Genomic_DNA"/>
</dbReference>
<sequence length="218" mass="24444">MSESTGLVVKGWTVSKPWPVTLREDTPGGVVVLRPLRRRDGKAWSQLRADNAAWLERWEATSPVTGENRMAVASFHEYVRTLSNQARSGSLLPFGVELDGELVGQLTVASITYGSLCSASIGYWVSEHVAGRGVTPTGVAMATDYCWFVLGLHRIEINIRPENKPSLRVVEKLGFRDEGVRERFLHIQGDWRDHRTFALTAEEMPGGLLARWQQTRQR</sequence>
<dbReference type="PROSITE" id="PS51186">
    <property type="entry name" value="GNAT"/>
    <property type="match status" value="1"/>
</dbReference>
<comment type="caution">
    <text evidence="5">The sequence shown here is derived from an EMBL/GenBank/DDBJ whole genome shotgun (WGS) entry which is preliminary data.</text>
</comment>
<keyword evidence="2" id="KW-0012">Acyltransferase</keyword>
<name>A0ABS3I8P1_9MICO</name>
<evidence type="ECO:0000259" key="4">
    <source>
        <dbReference type="PROSITE" id="PS51186"/>
    </source>
</evidence>